<feature type="domain" description="CBS" evidence="12">
    <location>
        <begin position="209"/>
        <end position="269"/>
    </location>
</feature>
<sequence length="422" mass="46846">MEQVLPTSLIIFGLLLMSAFFSGSETALTATSRARMRSMEDQGSSAAGAVNKLISDRERLIGAILLGNNLVNILASALATSMFISLFPEGPGEVYATIVMTILVLVFAEVTPKTAAIARPEAIAMLVARPMRLVVTLFAPVTAIVQWIVRSSLRLFGLDVSRQADVLSVSDEIKGALDLHHEEGQIDKEARDIIRGALELDDIRVEEIMLHRKQIEMLDVDQPVDEIVSFMMSSNHTRIPLWKDDPDNIVGVLHAKDLLRALWSVKMDTSQIDIAALAMEPYFVPETTTLQEQLDAFKLTQQHFALIVDEYGALMGLVTLEDILEEIVGEIEDEYDEPLQGVRPQADGSIYVDGSVTIRDLNRAMDWRLPDEEAVTIAGLVIHEGQCIPDVGQIFSFHGFRFEVLKRRRNQITALKVTPLEQ</sequence>
<dbReference type="EMBL" id="VCJR02000001">
    <property type="protein sequence ID" value="NHK27398.1"/>
    <property type="molecule type" value="Genomic_DNA"/>
</dbReference>
<comment type="caution">
    <text evidence="14">The sequence shown here is derived from an EMBL/GenBank/DDBJ whole genome shotgun (WGS) entry which is preliminary data.</text>
</comment>
<evidence type="ECO:0000259" key="12">
    <source>
        <dbReference type="PROSITE" id="PS51371"/>
    </source>
</evidence>
<dbReference type="Pfam" id="PF00571">
    <property type="entry name" value="CBS"/>
    <property type="match status" value="2"/>
</dbReference>
<dbReference type="InterPro" id="IPR044751">
    <property type="entry name" value="Ion_transp-like_CBS"/>
</dbReference>
<dbReference type="InterPro" id="IPR046342">
    <property type="entry name" value="CBS_dom_sf"/>
</dbReference>
<dbReference type="Pfam" id="PF01595">
    <property type="entry name" value="CNNM"/>
    <property type="match status" value="1"/>
</dbReference>
<evidence type="ECO:0000313" key="16">
    <source>
        <dbReference type="Proteomes" id="UP000621856"/>
    </source>
</evidence>
<dbReference type="GO" id="GO:0005886">
    <property type="term" value="C:plasma membrane"/>
    <property type="evidence" value="ECO:0007669"/>
    <property type="project" value="UniProtKB-SubCell"/>
</dbReference>
<feature type="domain" description="CBS" evidence="12">
    <location>
        <begin position="277"/>
        <end position="334"/>
    </location>
</feature>
<evidence type="ECO:0000313" key="17">
    <source>
        <dbReference type="Proteomes" id="UP000818603"/>
    </source>
</evidence>
<feature type="transmembrane region" description="Helical" evidence="11">
    <location>
        <begin position="60"/>
        <end position="88"/>
    </location>
</feature>
<dbReference type="SMART" id="SM00116">
    <property type="entry name" value="CBS"/>
    <property type="match status" value="2"/>
</dbReference>
<evidence type="ECO:0000313" key="15">
    <source>
        <dbReference type="EMBL" id="NHK27398.1"/>
    </source>
</evidence>
<evidence type="ECO:0000256" key="4">
    <source>
        <dbReference type="ARBA" id="ARBA00022692"/>
    </source>
</evidence>
<dbReference type="InterPro" id="IPR016169">
    <property type="entry name" value="FAD-bd_PCMH_sub2"/>
</dbReference>
<dbReference type="EMBL" id="BMGZ01000001">
    <property type="protein sequence ID" value="GGH95318.1"/>
    <property type="molecule type" value="Genomic_DNA"/>
</dbReference>
<comment type="similarity">
    <text evidence="2">Belongs to the UPF0053 family. Hemolysin C subfamily.</text>
</comment>
<comment type="subcellular location">
    <subcellularLocation>
        <location evidence="1">Cell membrane</location>
        <topology evidence="1">Multi-pass membrane protein</topology>
    </subcellularLocation>
</comment>
<reference evidence="14" key="1">
    <citation type="journal article" date="2014" name="Int. J. Syst. Evol. Microbiol.">
        <title>Complete genome sequence of Corynebacterium casei LMG S-19264T (=DSM 44701T), isolated from a smear-ripened cheese.</title>
        <authorList>
            <consortium name="US DOE Joint Genome Institute (JGI-PGF)"/>
            <person name="Walter F."/>
            <person name="Albersmeier A."/>
            <person name="Kalinowski J."/>
            <person name="Ruckert C."/>
        </authorList>
    </citation>
    <scope>NUCLEOTIDE SEQUENCE</scope>
    <source>
        <strain evidence="14">CGMCC 1.14984</strain>
    </source>
</reference>
<reference evidence="15 17" key="2">
    <citation type="submission" date="2020-02" db="EMBL/GenBank/DDBJ databases">
        <title>Genome sequence of Parvularcula flava strain NH6-79.</title>
        <authorList>
            <person name="Abdul Karim M.H."/>
            <person name="Lam M.Q."/>
            <person name="Chen S.J."/>
            <person name="Yahya A."/>
            <person name="Shahir S."/>
            <person name="Shamsir M.S."/>
            <person name="Chong C.S."/>
        </authorList>
    </citation>
    <scope>NUCLEOTIDE SEQUENCE [LARGE SCALE GENOMIC DNA]</scope>
    <source>
        <strain evidence="15 17">NH6-79</strain>
    </source>
</reference>
<dbReference type="Proteomes" id="UP000818603">
    <property type="component" value="Unassembled WGS sequence"/>
</dbReference>
<dbReference type="SMART" id="SM01091">
    <property type="entry name" value="CorC_HlyC"/>
    <property type="match status" value="1"/>
</dbReference>
<dbReference type="Proteomes" id="UP000621856">
    <property type="component" value="Unassembled WGS sequence"/>
</dbReference>
<keyword evidence="4 10" id="KW-0812">Transmembrane</keyword>
<evidence type="ECO:0000256" key="9">
    <source>
        <dbReference type="PROSITE-ProRule" id="PRU00703"/>
    </source>
</evidence>
<evidence type="ECO:0000256" key="2">
    <source>
        <dbReference type="ARBA" id="ARBA00006446"/>
    </source>
</evidence>
<dbReference type="GO" id="GO:0050660">
    <property type="term" value="F:flavin adenine dinucleotide binding"/>
    <property type="evidence" value="ECO:0007669"/>
    <property type="project" value="InterPro"/>
</dbReference>
<feature type="transmembrane region" description="Helical" evidence="11">
    <location>
        <begin position="131"/>
        <end position="149"/>
    </location>
</feature>
<keyword evidence="17" id="KW-1185">Reference proteome</keyword>
<keyword evidence="7 9" id="KW-0129">CBS domain</keyword>
<dbReference type="Gene3D" id="3.30.465.10">
    <property type="match status" value="1"/>
</dbReference>
<evidence type="ECO:0000259" key="13">
    <source>
        <dbReference type="PROSITE" id="PS51846"/>
    </source>
</evidence>
<feature type="transmembrane region" description="Helical" evidence="11">
    <location>
        <begin position="94"/>
        <end position="110"/>
    </location>
</feature>
<dbReference type="InterPro" id="IPR005170">
    <property type="entry name" value="Transptr-assoc_dom"/>
</dbReference>
<evidence type="ECO:0000256" key="8">
    <source>
        <dbReference type="ARBA" id="ARBA00023136"/>
    </source>
</evidence>
<keyword evidence="5" id="KW-0677">Repeat</keyword>
<organism evidence="14 16">
    <name type="scientific">Aquisalinus luteolus</name>
    <dbReference type="NCBI Taxonomy" id="1566827"/>
    <lineage>
        <taxon>Bacteria</taxon>
        <taxon>Pseudomonadati</taxon>
        <taxon>Pseudomonadota</taxon>
        <taxon>Alphaproteobacteria</taxon>
        <taxon>Parvularculales</taxon>
        <taxon>Parvularculaceae</taxon>
        <taxon>Aquisalinus</taxon>
    </lineage>
</organism>
<evidence type="ECO:0000256" key="1">
    <source>
        <dbReference type="ARBA" id="ARBA00004651"/>
    </source>
</evidence>
<protein>
    <submittedName>
        <fullName evidence="15">HlyC/CorC family transporter</fullName>
    </submittedName>
    <submittedName>
        <fullName evidence="14">Membrane protein</fullName>
    </submittedName>
</protein>
<evidence type="ECO:0000313" key="14">
    <source>
        <dbReference type="EMBL" id="GGH95318.1"/>
    </source>
</evidence>
<evidence type="ECO:0000256" key="6">
    <source>
        <dbReference type="ARBA" id="ARBA00022989"/>
    </source>
</evidence>
<dbReference type="PROSITE" id="PS51846">
    <property type="entry name" value="CNNM"/>
    <property type="match status" value="1"/>
</dbReference>
<evidence type="ECO:0000256" key="5">
    <source>
        <dbReference type="ARBA" id="ARBA00022737"/>
    </source>
</evidence>
<dbReference type="InterPro" id="IPR000644">
    <property type="entry name" value="CBS_dom"/>
</dbReference>
<name>A0A8J3A196_9PROT</name>
<dbReference type="SUPFAM" id="SSF56176">
    <property type="entry name" value="FAD-binding/transporter-associated domain-like"/>
    <property type="match status" value="1"/>
</dbReference>
<dbReference type="SUPFAM" id="SSF54631">
    <property type="entry name" value="CBS-domain pair"/>
    <property type="match status" value="1"/>
</dbReference>
<dbReference type="InterPro" id="IPR036318">
    <property type="entry name" value="FAD-bd_PCMH-like_sf"/>
</dbReference>
<dbReference type="PANTHER" id="PTHR22777">
    <property type="entry name" value="HEMOLYSIN-RELATED"/>
    <property type="match status" value="1"/>
</dbReference>
<dbReference type="CDD" id="cd04590">
    <property type="entry name" value="CBS_pair_CorC_HlyC_assoc"/>
    <property type="match status" value="1"/>
</dbReference>
<dbReference type="FunFam" id="3.10.580.10:FF:000002">
    <property type="entry name" value="Magnesium/cobalt efflux protein CorC"/>
    <property type="match status" value="1"/>
</dbReference>
<reference evidence="14" key="3">
    <citation type="submission" date="2020-09" db="EMBL/GenBank/DDBJ databases">
        <authorList>
            <person name="Sun Q."/>
            <person name="Zhou Y."/>
        </authorList>
    </citation>
    <scope>NUCLEOTIDE SEQUENCE</scope>
    <source>
        <strain evidence="14">CGMCC 1.14984</strain>
    </source>
</reference>
<keyword evidence="6 10" id="KW-1133">Transmembrane helix</keyword>
<dbReference type="AlphaFoldDB" id="A0A8J3A196"/>
<accession>A0A8J3A196</accession>
<keyword evidence="3" id="KW-1003">Cell membrane</keyword>
<feature type="transmembrane region" description="Helical" evidence="11">
    <location>
        <begin position="6"/>
        <end position="28"/>
    </location>
</feature>
<dbReference type="PANTHER" id="PTHR22777:SF32">
    <property type="entry name" value="UPF0053 INNER MEMBRANE PROTEIN YFJD"/>
    <property type="match status" value="1"/>
</dbReference>
<evidence type="ECO:0000256" key="7">
    <source>
        <dbReference type="ARBA" id="ARBA00023122"/>
    </source>
</evidence>
<feature type="domain" description="CNNM transmembrane" evidence="13">
    <location>
        <begin position="1"/>
        <end position="190"/>
    </location>
</feature>
<keyword evidence="8 10" id="KW-0472">Membrane</keyword>
<dbReference type="Gene3D" id="3.10.580.10">
    <property type="entry name" value="CBS-domain"/>
    <property type="match status" value="1"/>
</dbReference>
<dbReference type="InterPro" id="IPR002550">
    <property type="entry name" value="CNNM"/>
</dbReference>
<dbReference type="PROSITE" id="PS51371">
    <property type="entry name" value="CBS"/>
    <property type="match status" value="2"/>
</dbReference>
<dbReference type="RefSeq" id="WP_155138316.1">
    <property type="nucleotide sequence ID" value="NZ_BMGZ01000001.1"/>
</dbReference>
<gene>
    <name evidence="15" type="ORF">FF098_005725</name>
    <name evidence="14" type="ORF">GCM10011355_11570</name>
</gene>
<evidence type="ECO:0000256" key="11">
    <source>
        <dbReference type="SAM" id="Phobius"/>
    </source>
</evidence>
<dbReference type="Pfam" id="PF03471">
    <property type="entry name" value="CorC_HlyC"/>
    <property type="match status" value="1"/>
</dbReference>
<proteinExistence type="inferred from homology"/>
<evidence type="ECO:0000256" key="10">
    <source>
        <dbReference type="PROSITE-ProRule" id="PRU01193"/>
    </source>
</evidence>
<evidence type="ECO:0000256" key="3">
    <source>
        <dbReference type="ARBA" id="ARBA00022475"/>
    </source>
</evidence>